<comment type="caution">
    <text evidence="2">The sequence shown here is derived from an EMBL/GenBank/DDBJ whole genome shotgun (WGS) entry which is preliminary data.</text>
</comment>
<dbReference type="AlphaFoldDB" id="A0A918AK79"/>
<protein>
    <submittedName>
        <fullName evidence="2">Uncharacterized protein</fullName>
    </submittedName>
</protein>
<keyword evidence="3" id="KW-1185">Reference proteome</keyword>
<name>A0A918AK79_9PSEU</name>
<dbReference type="RefSeq" id="WP_189221441.1">
    <property type="nucleotide sequence ID" value="NZ_BMRG01000001.1"/>
</dbReference>
<evidence type="ECO:0000256" key="1">
    <source>
        <dbReference type="SAM" id="MobiDB-lite"/>
    </source>
</evidence>
<reference evidence="2" key="1">
    <citation type="journal article" date="2014" name="Int. J. Syst. Evol. Microbiol.">
        <title>Complete genome sequence of Corynebacterium casei LMG S-19264T (=DSM 44701T), isolated from a smear-ripened cheese.</title>
        <authorList>
            <consortium name="US DOE Joint Genome Institute (JGI-PGF)"/>
            <person name="Walter F."/>
            <person name="Albersmeier A."/>
            <person name="Kalinowski J."/>
            <person name="Ruckert C."/>
        </authorList>
    </citation>
    <scope>NUCLEOTIDE SEQUENCE</scope>
    <source>
        <strain evidence="2">JCM 3313</strain>
    </source>
</reference>
<gene>
    <name evidence="2" type="ORF">GCM10010185_05970</name>
</gene>
<sequence length="60" mass="6235">MNAGRSPKGNRATVRPPEGVRRVWSPRAVLPSASRCSGSGRVPAPCQPTPCQPTPGETAP</sequence>
<feature type="region of interest" description="Disordered" evidence="1">
    <location>
        <begin position="1"/>
        <end position="60"/>
    </location>
</feature>
<reference evidence="2" key="2">
    <citation type="submission" date="2020-09" db="EMBL/GenBank/DDBJ databases">
        <authorList>
            <person name="Sun Q."/>
            <person name="Ohkuma M."/>
        </authorList>
    </citation>
    <scope>NUCLEOTIDE SEQUENCE</scope>
    <source>
        <strain evidence="2">JCM 3313</strain>
    </source>
</reference>
<proteinExistence type="predicted"/>
<evidence type="ECO:0000313" key="2">
    <source>
        <dbReference type="EMBL" id="GGP37412.1"/>
    </source>
</evidence>
<evidence type="ECO:0000313" key="3">
    <source>
        <dbReference type="Proteomes" id="UP000639606"/>
    </source>
</evidence>
<accession>A0A918AK79</accession>
<dbReference type="EMBL" id="BMRG01000001">
    <property type="protein sequence ID" value="GGP37412.1"/>
    <property type="molecule type" value="Genomic_DNA"/>
</dbReference>
<organism evidence="2 3">
    <name type="scientific">Saccharothrix coeruleofusca</name>
    <dbReference type="NCBI Taxonomy" id="33919"/>
    <lineage>
        <taxon>Bacteria</taxon>
        <taxon>Bacillati</taxon>
        <taxon>Actinomycetota</taxon>
        <taxon>Actinomycetes</taxon>
        <taxon>Pseudonocardiales</taxon>
        <taxon>Pseudonocardiaceae</taxon>
        <taxon>Saccharothrix</taxon>
    </lineage>
</organism>
<dbReference type="Proteomes" id="UP000639606">
    <property type="component" value="Unassembled WGS sequence"/>
</dbReference>